<accession>A0ABR2T8T6</accession>
<reference evidence="3 4" key="1">
    <citation type="journal article" date="2024" name="G3 (Bethesda)">
        <title>Genome assembly of Hibiscus sabdariffa L. provides insights into metabolisms of medicinal natural products.</title>
        <authorList>
            <person name="Kim T."/>
        </authorList>
    </citation>
    <scope>NUCLEOTIDE SEQUENCE [LARGE SCALE GENOMIC DNA]</scope>
    <source>
        <strain evidence="3">TK-2024</strain>
        <tissue evidence="3">Old leaves</tissue>
    </source>
</reference>
<sequence>MWGCLAKVMAPLPKRMKIGPKTVDCIFIGYAEHSNAYRFLVHDSKNLEIHKNTIMESKNASFFENIFPCKTKEVDLNSTKRVLETISEDSSNDQGDELEKSHEEANKQG</sequence>
<dbReference type="InterPro" id="IPR057670">
    <property type="entry name" value="SH3_retrovirus"/>
</dbReference>
<comment type="caution">
    <text evidence="3">The sequence shown here is derived from an EMBL/GenBank/DDBJ whole genome shotgun (WGS) entry which is preliminary data.</text>
</comment>
<protein>
    <recommendedName>
        <fullName evidence="2">Retroviral polymerase SH3-like domain-containing protein</fullName>
    </recommendedName>
</protein>
<name>A0ABR2T8T6_9ROSI</name>
<feature type="compositionally biased region" description="Basic and acidic residues" evidence="1">
    <location>
        <begin position="97"/>
        <end position="109"/>
    </location>
</feature>
<feature type="region of interest" description="Disordered" evidence="1">
    <location>
        <begin position="85"/>
        <end position="109"/>
    </location>
</feature>
<dbReference type="EMBL" id="JBBPBN010000007">
    <property type="protein sequence ID" value="KAK9033710.1"/>
    <property type="molecule type" value="Genomic_DNA"/>
</dbReference>
<gene>
    <name evidence="3" type="ORF">V6N11_049895</name>
</gene>
<evidence type="ECO:0000313" key="4">
    <source>
        <dbReference type="Proteomes" id="UP001396334"/>
    </source>
</evidence>
<feature type="compositionally biased region" description="Acidic residues" evidence="1">
    <location>
        <begin position="86"/>
        <end position="96"/>
    </location>
</feature>
<keyword evidence="4" id="KW-1185">Reference proteome</keyword>
<feature type="domain" description="Retroviral polymerase SH3-like" evidence="2">
    <location>
        <begin position="4"/>
        <end position="72"/>
    </location>
</feature>
<evidence type="ECO:0000256" key="1">
    <source>
        <dbReference type="SAM" id="MobiDB-lite"/>
    </source>
</evidence>
<dbReference type="Pfam" id="PF25597">
    <property type="entry name" value="SH3_retrovirus"/>
    <property type="match status" value="1"/>
</dbReference>
<proteinExistence type="predicted"/>
<dbReference type="Proteomes" id="UP001396334">
    <property type="component" value="Unassembled WGS sequence"/>
</dbReference>
<evidence type="ECO:0000259" key="2">
    <source>
        <dbReference type="Pfam" id="PF25597"/>
    </source>
</evidence>
<organism evidence="3 4">
    <name type="scientific">Hibiscus sabdariffa</name>
    <name type="common">roselle</name>
    <dbReference type="NCBI Taxonomy" id="183260"/>
    <lineage>
        <taxon>Eukaryota</taxon>
        <taxon>Viridiplantae</taxon>
        <taxon>Streptophyta</taxon>
        <taxon>Embryophyta</taxon>
        <taxon>Tracheophyta</taxon>
        <taxon>Spermatophyta</taxon>
        <taxon>Magnoliopsida</taxon>
        <taxon>eudicotyledons</taxon>
        <taxon>Gunneridae</taxon>
        <taxon>Pentapetalae</taxon>
        <taxon>rosids</taxon>
        <taxon>malvids</taxon>
        <taxon>Malvales</taxon>
        <taxon>Malvaceae</taxon>
        <taxon>Malvoideae</taxon>
        <taxon>Hibiscus</taxon>
    </lineage>
</organism>
<evidence type="ECO:0000313" key="3">
    <source>
        <dbReference type="EMBL" id="KAK9033710.1"/>
    </source>
</evidence>